<evidence type="ECO:0000256" key="2">
    <source>
        <dbReference type="ARBA" id="ARBA00022676"/>
    </source>
</evidence>
<evidence type="ECO:0000256" key="3">
    <source>
        <dbReference type="ARBA" id="ARBA00022679"/>
    </source>
</evidence>
<keyword evidence="4" id="KW-0325">Glycoprotein</keyword>
<dbReference type="InterPro" id="IPR007657">
    <property type="entry name" value="Glycosyltransferase_61"/>
</dbReference>
<dbReference type="PANTHER" id="PTHR20961">
    <property type="entry name" value="GLYCOSYLTRANSFERASE"/>
    <property type="match status" value="1"/>
</dbReference>
<keyword evidence="8" id="KW-1185">Reference proteome</keyword>
<evidence type="ECO:0000256" key="1">
    <source>
        <dbReference type="ARBA" id="ARBA00004323"/>
    </source>
</evidence>
<evidence type="ECO:0000259" key="6">
    <source>
        <dbReference type="Pfam" id="PF04577"/>
    </source>
</evidence>
<gene>
    <name evidence="7" type="ORF">Cgig2_006861</name>
</gene>
<accession>A0A9Q1JWC1</accession>
<dbReference type="OrthoDB" id="529273at2759"/>
<dbReference type="AlphaFoldDB" id="A0A9Q1JWC1"/>
<dbReference type="GO" id="GO:0000139">
    <property type="term" value="C:Golgi membrane"/>
    <property type="evidence" value="ECO:0007669"/>
    <property type="project" value="UniProtKB-SubCell"/>
</dbReference>
<keyword evidence="3" id="KW-0808">Transferase</keyword>
<dbReference type="GO" id="GO:0016763">
    <property type="term" value="F:pentosyltransferase activity"/>
    <property type="evidence" value="ECO:0007669"/>
    <property type="project" value="UniProtKB-ARBA"/>
</dbReference>
<keyword evidence="5" id="KW-1133">Transmembrane helix</keyword>
<sequence>MEKKDPVRRLVVYTLLPIFIILLLFYKHQDSFSSYYSEHLDNGGQQGFRGRKEKDGIFPLEEAESSKLHLKLRRLVRAFDFDLDDDDKDDDDDDDDDDEEFTFELIYLFRNDLAEFEATGFVCDVNEFTEVCVIDKPVIFDKQSLTLYVPCDDQDRPTKRMVKPYPRREDPGAMDIVAPVQIVRGKVSVINPPPCEKMHGVPALLFSYAGFLENPFHAFNEVIIPLFLTSRHFESQVQFVFTEYRDQWARKYGEVVKQLSSFEPVVADGNGTVHCFPAATVGLREPKTNVNPLNPALTQNVPSARLIMPNEVVHMNPRRYHDNLAVNSSEVPEGYTMATVREFLWNIFNVTVKTKLNLQKPKVLLISRKGSRMFLNEDEMVKMMEQELGFEVHRALPNDTMSLDKFAQIVNSCEIMVGAHGAGLTNALFLPTSAVLIQVVPLGLNWASDHYFGKPAPGIGLNYLRYKVLRNETSLYETYGPENPIVSDPAAIWAKGYAAVKEAYVDGQNFRINLARFKGTLLEAVQLLGQSAS</sequence>
<evidence type="ECO:0000313" key="7">
    <source>
        <dbReference type="EMBL" id="KAJ8432159.1"/>
    </source>
</evidence>
<evidence type="ECO:0000313" key="8">
    <source>
        <dbReference type="Proteomes" id="UP001153076"/>
    </source>
</evidence>
<keyword evidence="5" id="KW-0812">Transmembrane</keyword>
<dbReference type="EMBL" id="JAKOGI010000630">
    <property type="protein sequence ID" value="KAJ8432159.1"/>
    <property type="molecule type" value="Genomic_DNA"/>
</dbReference>
<proteinExistence type="predicted"/>
<dbReference type="InterPro" id="IPR049625">
    <property type="entry name" value="Glyco_transf_61_cat"/>
</dbReference>
<keyword evidence="2" id="KW-0328">Glycosyltransferase</keyword>
<evidence type="ECO:0000256" key="4">
    <source>
        <dbReference type="ARBA" id="ARBA00023180"/>
    </source>
</evidence>
<feature type="transmembrane region" description="Helical" evidence="5">
    <location>
        <begin position="7"/>
        <end position="26"/>
    </location>
</feature>
<organism evidence="7 8">
    <name type="scientific">Carnegiea gigantea</name>
    <dbReference type="NCBI Taxonomy" id="171969"/>
    <lineage>
        <taxon>Eukaryota</taxon>
        <taxon>Viridiplantae</taxon>
        <taxon>Streptophyta</taxon>
        <taxon>Embryophyta</taxon>
        <taxon>Tracheophyta</taxon>
        <taxon>Spermatophyta</taxon>
        <taxon>Magnoliopsida</taxon>
        <taxon>eudicotyledons</taxon>
        <taxon>Gunneridae</taxon>
        <taxon>Pentapetalae</taxon>
        <taxon>Caryophyllales</taxon>
        <taxon>Cactineae</taxon>
        <taxon>Cactaceae</taxon>
        <taxon>Cactoideae</taxon>
        <taxon>Echinocereeae</taxon>
        <taxon>Carnegiea</taxon>
    </lineage>
</organism>
<protein>
    <recommendedName>
        <fullName evidence="6">Glycosyltransferase 61 catalytic domain-containing protein</fullName>
    </recommendedName>
</protein>
<reference evidence="7" key="1">
    <citation type="submission" date="2022-04" db="EMBL/GenBank/DDBJ databases">
        <title>Carnegiea gigantea Genome sequencing and assembly v2.</title>
        <authorList>
            <person name="Copetti D."/>
            <person name="Sanderson M.J."/>
            <person name="Burquez A."/>
            <person name="Wojciechowski M.F."/>
        </authorList>
    </citation>
    <scope>NUCLEOTIDE SEQUENCE</scope>
    <source>
        <strain evidence="7">SGP5-SGP5p</strain>
        <tissue evidence="7">Aerial part</tissue>
    </source>
</reference>
<comment type="caution">
    <text evidence="7">The sequence shown here is derived from an EMBL/GenBank/DDBJ whole genome shotgun (WGS) entry which is preliminary data.</text>
</comment>
<dbReference type="Proteomes" id="UP001153076">
    <property type="component" value="Unassembled WGS sequence"/>
</dbReference>
<dbReference type="PANTHER" id="PTHR20961:SF108">
    <property type="entry name" value="GLYCOSYLTRANSFERASE"/>
    <property type="match status" value="1"/>
</dbReference>
<name>A0A9Q1JWC1_9CARY</name>
<dbReference type="Pfam" id="PF04577">
    <property type="entry name" value="Glyco_transf_61"/>
    <property type="match status" value="1"/>
</dbReference>
<evidence type="ECO:0000256" key="5">
    <source>
        <dbReference type="SAM" id="Phobius"/>
    </source>
</evidence>
<keyword evidence="5" id="KW-0472">Membrane</keyword>
<feature type="domain" description="Glycosyltransferase 61 catalytic" evidence="6">
    <location>
        <begin position="319"/>
        <end position="436"/>
    </location>
</feature>
<comment type="subcellular location">
    <subcellularLocation>
        <location evidence="1">Golgi apparatus membrane</location>
        <topology evidence="1">Single-pass type II membrane protein</topology>
    </subcellularLocation>
</comment>